<organism evidence="3 4">
    <name type="scientific">Halomicrobium mukohataei</name>
    <dbReference type="NCBI Taxonomy" id="57705"/>
    <lineage>
        <taxon>Archaea</taxon>
        <taxon>Methanobacteriati</taxon>
        <taxon>Methanobacteriota</taxon>
        <taxon>Stenosarchaea group</taxon>
        <taxon>Halobacteria</taxon>
        <taxon>Halobacteriales</taxon>
        <taxon>Haloarculaceae</taxon>
        <taxon>Halomicrobium</taxon>
    </lineage>
</organism>
<feature type="domain" description="Lantibiotic biosynthesis protein dehydration" evidence="2">
    <location>
        <begin position="219"/>
        <end position="608"/>
    </location>
</feature>
<evidence type="ECO:0000313" key="3">
    <source>
        <dbReference type="EMBL" id="QCD65413.1"/>
    </source>
</evidence>
<dbReference type="InterPro" id="IPR025410">
    <property type="entry name" value="Lant_dehyd"/>
</dbReference>
<dbReference type="OMA" id="HENLIAC"/>
<dbReference type="GO" id="GO:0031179">
    <property type="term" value="P:peptide modification"/>
    <property type="evidence" value="ECO:0007669"/>
    <property type="project" value="InterPro"/>
</dbReference>
<reference evidence="3 4" key="1">
    <citation type="submission" date="2019-04" db="EMBL/GenBank/DDBJ databases">
        <title>Complete genome sequence of Arthrobacter sp. ZXY-2 associated with effective atrazine degradation and salt adaptation.</title>
        <authorList>
            <person name="Zhao X."/>
        </authorList>
    </citation>
    <scope>NUCLEOTIDE SEQUENCE [LARGE SCALE GENOMIC DNA]</scope>
    <source>
        <strain evidence="4">ZP60</strain>
    </source>
</reference>
<accession>A0A4D6KHV5</accession>
<dbReference type="InterPro" id="IPR017146">
    <property type="entry name" value="Lanti_2_LanM"/>
</dbReference>
<sequence>MTAVFTDAEKRSIVGQARTLHERVQTLDEYDQDVEHDERIEALWDEWRSQFPSDGSFEDRIEWSDVSESEWRRAIEVETLNEGASVPAWVDRLEAAVAAIQDRSPERADTRFDVDTDERRLLGELTAALADYVCDRVPAEVEEALTDQAIAEMGEWFRTRFQNRFSRILFVEFKSFVAAHDRELAFADPNDFDEPPSEYYDRFVAYLFDGGFVDLCQEYPVFARLLVTQIRQWQRHLDVFCERLRSDRDLLCDRFGSGDDLGPVVSVKPLADDTHGDGRAVMRVTFDAGLSVVYKPRSVAAGEALYDTLEAIDEHLSCPSFDTPTYLDRDAYGWMEWIDHEPCQDDSEVERYYRRAGVWLCLAHLFEFSDCHFENVKAAGDQPLLVDSETVFHPYFDAERRPGSGDIGTLTDDSTLLTSLLPYDVTSAHDTDAKQSRMRERIAGFGERSGEVTLDGIQVPQIVAENTDVMSVEDEPATLDRDETIPVVDGDDHPPDAYIEVLVDGFREAYETVLDLRDSGALEESIAVFDRFEGLRNRLVYRPTMEYAKVLRDLTSRDCLGDGVRFGVELEQLSTPFFDGSITDRKPWALYEAERTALRRLDPPRFTSRTDEHEIEWGGTGLGITASQTGFERARERIERADRSELRKQLEIIRGCYGEPPQGEVHADVSGTSPQRPSNDDAFLRESKRLLRTVRSSARETADGHYQWASIAPYHETDRLTIQPAGGSLYVGGVGIGLLGAALFAVDGDSRYAEFARSAVGPIRDAVRTQREVPAFENLGGALGVGSVAYGLSVIGTMIDDREMLEDATRVANRFPEARIAEDETYDAVGGSAGTILGLLGAYNRIESPELLSLAEACGDRLLDARQTLDGVGVWKTVPDCPPLTGMAHGVSGIAYALVRLWDATGNQSYLDAATEALAYERDAYVPEADNWIDYRPWTDRHPDQWCYGRSGIGLARLGMADYLTDPSIERDIERATSGLSDVQTTTVDHLCCGSAGRAAFLLALQRRRQRHEGAARRTLGDVLGSRRANGHYRTLSETAEIVDPTFFQGVSGIGYAYLRLCDPDELPCILLWE</sequence>
<dbReference type="Proteomes" id="UP000297053">
    <property type="component" value="Chromosome"/>
</dbReference>
<dbReference type="KEGG" id="halz:E5139_07095"/>
<dbReference type="PIRSF" id="PIRSF037228">
    <property type="entry name" value="Lant_mod_RumM"/>
    <property type="match status" value="1"/>
</dbReference>
<reference evidence="3 4" key="2">
    <citation type="submission" date="2019-04" db="EMBL/GenBank/DDBJ databases">
        <authorList>
            <person name="Yang S."/>
            <person name="Wei W."/>
        </authorList>
    </citation>
    <scope>NUCLEOTIDE SEQUENCE [LARGE SCALE GENOMIC DNA]</scope>
    <source>
        <strain evidence="4">ZP60</strain>
    </source>
</reference>
<dbReference type="Pfam" id="PF13575">
    <property type="entry name" value="DUF4135"/>
    <property type="match status" value="1"/>
</dbReference>
<dbReference type="CDD" id="cd04792">
    <property type="entry name" value="LanM-like"/>
    <property type="match status" value="1"/>
</dbReference>
<dbReference type="RefSeq" id="WP_015761762.1">
    <property type="nucleotide sequence ID" value="NZ_CP039375.1"/>
</dbReference>
<evidence type="ECO:0000256" key="1">
    <source>
        <dbReference type="SAM" id="MobiDB-lite"/>
    </source>
</evidence>
<dbReference type="PRINTS" id="PR01950">
    <property type="entry name" value="LANCSUPER"/>
</dbReference>
<name>A0A4D6KHV5_9EURY</name>
<dbReference type="SMART" id="SM01260">
    <property type="entry name" value="LANC_like"/>
    <property type="match status" value="1"/>
</dbReference>
<dbReference type="SUPFAM" id="SSF158745">
    <property type="entry name" value="LanC-like"/>
    <property type="match status" value="1"/>
</dbReference>
<dbReference type="Pfam" id="PF05147">
    <property type="entry name" value="LANC_like"/>
    <property type="match status" value="1"/>
</dbReference>
<dbReference type="InterPro" id="IPR012341">
    <property type="entry name" value="6hp_glycosidase-like_sf"/>
</dbReference>
<feature type="region of interest" description="Disordered" evidence="1">
    <location>
        <begin position="661"/>
        <end position="680"/>
    </location>
</feature>
<dbReference type="GO" id="GO:0005975">
    <property type="term" value="P:carbohydrate metabolic process"/>
    <property type="evidence" value="ECO:0007669"/>
    <property type="project" value="InterPro"/>
</dbReference>
<dbReference type="InterPro" id="IPR007822">
    <property type="entry name" value="LANC-like"/>
</dbReference>
<dbReference type="AlphaFoldDB" id="A0A4D6KHV5"/>
<dbReference type="EMBL" id="CP039375">
    <property type="protein sequence ID" value="QCD65413.1"/>
    <property type="molecule type" value="Genomic_DNA"/>
</dbReference>
<dbReference type="NCBIfam" id="TIGR03897">
    <property type="entry name" value="lanti_2_LanM"/>
    <property type="match status" value="1"/>
</dbReference>
<evidence type="ECO:0000259" key="2">
    <source>
        <dbReference type="Pfam" id="PF13575"/>
    </source>
</evidence>
<protein>
    <submittedName>
        <fullName evidence="3">Type 2 lantipeptide synthetase LanM</fullName>
    </submittedName>
</protein>
<evidence type="ECO:0000313" key="4">
    <source>
        <dbReference type="Proteomes" id="UP000297053"/>
    </source>
</evidence>
<gene>
    <name evidence="3" type="primary">lanM</name>
    <name evidence="3" type="ORF">E5139_07095</name>
</gene>
<dbReference type="Gene3D" id="1.50.10.10">
    <property type="match status" value="1"/>
</dbReference>
<dbReference type="GeneID" id="42178689"/>
<proteinExistence type="predicted"/>